<dbReference type="OrthoDB" id="5594612at2759"/>
<dbReference type="GO" id="GO:0042144">
    <property type="term" value="P:vacuole fusion, non-autophagic"/>
    <property type="evidence" value="ECO:0007669"/>
    <property type="project" value="InterPro"/>
</dbReference>
<dbReference type="PANTHER" id="PTHR38407:SF1">
    <property type="entry name" value="PROTEIN IVY1"/>
    <property type="match status" value="1"/>
</dbReference>
<dbReference type="InterPro" id="IPR037470">
    <property type="entry name" value="IVY1"/>
</dbReference>
<evidence type="ECO:0000313" key="3">
    <source>
        <dbReference type="Proteomes" id="UP000673691"/>
    </source>
</evidence>
<feature type="compositionally biased region" description="Basic residues" evidence="1">
    <location>
        <begin position="387"/>
        <end position="403"/>
    </location>
</feature>
<dbReference type="GO" id="GO:0005543">
    <property type="term" value="F:phospholipid binding"/>
    <property type="evidence" value="ECO:0007669"/>
    <property type="project" value="InterPro"/>
</dbReference>
<evidence type="ECO:0000313" key="2">
    <source>
        <dbReference type="EMBL" id="KAG5459622.1"/>
    </source>
</evidence>
<feature type="compositionally biased region" description="Low complexity" evidence="1">
    <location>
        <begin position="356"/>
        <end position="367"/>
    </location>
</feature>
<feature type="non-terminal residue" evidence="2">
    <location>
        <position position="1"/>
    </location>
</feature>
<protein>
    <submittedName>
        <fullName evidence="2">Uncharacterized protein</fullName>
    </submittedName>
</protein>
<sequence length="457" mass="47380">RPLAADSQSDEVEYRQTVAALGEAIRQTEARSYQMGRRGERDLTAFRNALVDITRQVKELETVKAAYYWGVCETQNLSVALILQAAAAVVRAEVDVFERIILSVPDPFESYPSADPGQLFTVLPPLLPATSEIFGAGGVVMIDSAGEGAEPYGGTGPAGDARTVPKHDPAAVSAFASLFGATANEVLRRQQMEDAAAIVGSEVWAEYRSGRSEGSPLVQRGSDGETACGPDDQQVHCASDYGAPDPDEPAPAGIGHPAAYQGSLLRFEDAAAFAASVNRGTSPAPASGAPHPPPAEGEERADAEGAADRGAAQTAGNIVARASAVPTPVLAGGDAVACDLIANHRDHHHPSGGGPLSSAAASPPVAEASTIAAGSALRTARRRARVLAHAASRRRRNRRRNRRGATSASSSAVSCPVQAPAVVRRFRLLDVSGDLPLRFPAPSVRPRGILPPGAAGL</sequence>
<feature type="compositionally biased region" description="Low complexity" evidence="1">
    <location>
        <begin position="240"/>
        <end position="255"/>
    </location>
</feature>
<reference evidence="2 3" key="1">
    <citation type="journal article" name="Sci. Rep.">
        <title>Genome-scale phylogenetic analyses confirm Olpidium as the closest living zoosporic fungus to the non-flagellated, terrestrial fungi.</title>
        <authorList>
            <person name="Chang Y."/>
            <person name="Rochon D."/>
            <person name="Sekimoto S."/>
            <person name="Wang Y."/>
            <person name="Chovatia M."/>
            <person name="Sandor L."/>
            <person name="Salamov A."/>
            <person name="Grigoriev I.V."/>
            <person name="Stajich J.E."/>
            <person name="Spatafora J.W."/>
        </authorList>
    </citation>
    <scope>NUCLEOTIDE SEQUENCE [LARGE SCALE GENOMIC DNA]</scope>
    <source>
        <strain evidence="2">S191</strain>
    </source>
</reference>
<organism evidence="2 3">
    <name type="scientific">Olpidium bornovanus</name>
    <dbReference type="NCBI Taxonomy" id="278681"/>
    <lineage>
        <taxon>Eukaryota</taxon>
        <taxon>Fungi</taxon>
        <taxon>Fungi incertae sedis</taxon>
        <taxon>Olpidiomycota</taxon>
        <taxon>Olpidiomycotina</taxon>
        <taxon>Olpidiomycetes</taxon>
        <taxon>Olpidiales</taxon>
        <taxon>Olpidiaceae</taxon>
        <taxon>Olpidium</taxon>
    </lineage>
</organism>
<feature type="compositionally biased region" description="Basic and acidic residues" evidence="1">
    <location>
        <begin position="297"/>
        <end position="307"/>
    </location>
</feature>
<feature type="region of interest" description="Disordered" evidence="1">
    <location>
        <begin position="278"/>
        <end position="312"/>
    </location>
</feature>
<dbReference type="PANTHER" id="PTHR38407">
    <property type="entry name" value="PROTEIN IVY1"/>
    <property type="match status" value="1"/>
</dbReference>
<comment type="caution">
    <text evidence="2">The sequence shown here is derived from an EMBL/GenBank/DDBJ whole genome shotgun (WGS) entry which is preliminary data.</text>
</comment>
<dbReference type="AlphaFoldDB" id="A0A8H8DJ16"/>
<feature type="region of interest" description="Disordered" evidence="1">
    <location>
        <begin position="346"/>
        <end position="367"/>
    </location>
</feature>
<feature type="region of interest" description="Disordered" evidence="1">
    <location>
        <begin position="211"/>
        <end position="257"/>
    </location>
</feature>
<dbReference type="Proteomes" id="UP000673691">
    <property type="component" value="Unassembled WGS sequence"/>
</dbReference>
<gene>
    <name evidence="2" type="ORF">BJ554DRAFT_8430</name>
</gene>
<proteinExistence type="predicted"/>
<dbReference type="EMBL" id="JAEFCI010006533">
    <property type="protein sequence ID" value="KAG5459622.1"/>
    <property type="molecule type" value="Genomic_DNA"/>
</dbReference>
<dbReference type="GO" id="GO:0000329">
    <property type="term" value="C:fungal-type vacuole membrane"/>
    <property type="evidence" value="ECO:0007669"/>
    <property type="project" value="InterPro"/>
</dbReference>
<name>A0A8H8DJ16_9FUNG</name>
<evidence type="ECO:0000256" key="1">
    <source>
        <dbReference type="SAM" id="MobiDB-lite"/>
    </source>
</evidence>
<keyword evidence="3" id="KW-1185">Reference proteome</keyword>
<feature type="region of interest" description="Disordered" evidence="1">
    <location>
        <begin position="387"/>
        <end position="414"/>
    </location>
</feature>
<accession>A0A8H8DJ16</accession>